<evidence type="ECO:0000313" key="3">
    <source>
        <dbReference type="EMBL" id="AOH56861.1"/>
    </source>
</evidence>
<feature type="domain" description="DUF4352" evidence="2">
    <location>
        <begin position="78"/>
        <end position="186"/>
    </location>
</feature>
<dbReference type="Pfam" id="PF11611">
    <property type="entry name" value="DUF4352"/>
    <property type="match status" value="1"/>
</dbReference>
<keyword evidence="4" id="KW-1185">Reference proteome</keyword>
<reference evidence="3 4" key="1">
    <citation type="submission" date="2016-08" db="EMBL/GenBank/DDBJ databases">
        <title>Complete genome sequence of Bacillus muralis G25-68, a strain with toxicity to nematodes.</title>
        <authorList>
            <person name="Zheng Z."/>
        </authorList>
    </citation>
    <scope>NUCLEOTIDE SEQUENCE [LARGE SCALE GENOMIC DNA]</scope>
    <source>
        <strain evidence="3 4">G25-68</strain>
    </source>
</reference>
<dbReference type="OrthoDB" id="2352213at2"/>
<evidence type="ECO:0000313" key="4">
    <source>
        <dbReference type="Proteomes" id="UP000077926"/>
    </source>
</evidence>
<organism evidence="3 4">
    <name type="scientific">Peribacillus muralis</name>
    <dbReference type="NCBI Taxonomy" id="264697"/>
    <lineage>
        <taxon>Bacteria</taxon>
        <taxon>Bacillati</taxon>
        <taxon>Bacillota</taxon>
        <taxon>Bacilli</taxon>
        <taxon>Bacillales</taxon>
        <taxon>Bacillaceae</taxon>
        <taxon>Peribacillus</taxon>
    </lineage>
</organism>
<protein>
    <recommendedName>
        <fullName evidence="2">DUF4352 domain-containing protein</fullName>
    </recommendedName>
</protein>
<sequence length="214" mass="23533">MNRLLIGALILTTFGALNTQPAFEEKAAKGKTDEMSAPLVKKDVYVPNPQLPDDRKLTQIGQNASDAKGDLTLMAHKKVDQAVTVGPIEVSVKDMKVMHATPDYSMIDFFHGYTHDEDFDIVKVNVEIKNNSDKKIKFSPVAFLETDKGEHLPWEDDIYLEELSGELDGNATKSGNVGFIVNNGDVRGISFMTSDAVNGEGKVLEKGKSVELEF</sequence>
<evidence type="ECO:0000256" key="1">
    <source>
        <dbReference type="ARBA" id="ARBA00022729"/>
    </source>
</evidence>
<keyword evidence="1" id="KW-0732">Signal</keyword>
<dbReference type="Gene3D" id="2.60.40.1240">
    <property type="match status" value="1"/>
</dbReference>
<dbReference type="InterPro" id="IPR029050">
    <property type="entry name" value="Immunoprotect_excell_Ig-like"/>
</dbReference>
<dbReference type="AlphaFoldDB" id="A0A1B3XUJ5"/>
<accession>A0A1B3XUJ5</accession>
<dbReference type="InterPro" id="IPR029051">
    <property type="entry name" value="DUF4352"/>
</dbReference>
<gene>
    <name evidence="3" type="ORF">ABE28_021160</name>
</gene>
<dbReference type="Proteomes" id="UP000077926">
    <property type="component" value="Chromosome"/>
</dbReference>
<evidence type="ECO:0000259" key="2">
    <source>
        <dbReference type="Pfam" id="PF11611"/>
    </source>
</evidence>
<dbReference type="RefSeq" id="WP_064462475.1">
    <property type="nucleotide sequence ID" value="NZ_CP017080.1"/>
</dbReference>
<proteinExistence type="predicted"/>
<name>A0A1B3XUJ5_9BACI</name>
<dbReference type="KEGG" id="bmur:ABE28_021160"/>
<dbReference type="EMBL" id="CP017080">
    <property type="protein sequence ID" value="AOH56861.1"/>
    <property type="molecule type" value="Genomic_DNA"/>
</dbReference>